<dbReference type="InterPro" id="IPR046533">
    <property type="entry name" value="DUF6598"/>
</dbReference>
<sequence>MSARNKRPAMEVVIGEEGILWTTMQSILEISSDLVRMASFLRGFSESQIEHLAEATNFRAVSSLLFFKLEPILVPFDSRRPTSKEAEEGKSYTTPQMEPGQEIEMISLRMQEIASFLQSKDASEAALILRGRPALSTDIFMLLRILYDYVVRVDIEGRSSYKEAKEVKTKTISQEQVEEHIEQFCVQMEEVSSLLREKIELAAAFCCTIRETKGDVKLRINFSERTLQLPHNMSELKSFLLELEPAADHQPDEDSEYDDAEYQGVINWEEMLSAQKRLIEKESAEEMIRDKLPLIPYRQEYKYLEREEETEATKSAKEQIAMELKIFADYRKGMEHLTHGGSFEATTRLSPMHYTHCTPGVHIGYPHATPESSLQIFSFKIVEIKGDLKWPICVYGMVNARDSVDRNRNILFRRTRDNYQEVTQDDSFLHLTGPSRGIVAVDPLEFEVQLRVKGISESRDRSLISQRYHYAHGEGTQLRTLRFDNCLCTAELNLEQVANSVQATILGVRILEGGPCTFEYGGRVACSSPLHEVALLDCSEGIVFGVSDCTSTQVVLLDSNHCDGGKLPMGKDGYFDLSRRVVSVQLQRNHIYYPEKSEGSLKIVVQAYSQKGVPVAEGHVKFRPKLCNISQAVCDVGDTKVEITVAWSVFVLGQWSFSG</sequence>
<evidence type="ECO:0000313" key="3">
    <source>
        <dbReference type="EnsemblPlants" id="KQJ85334"/>
    </source>
</evidence>
<reference evidence="3" key="3">
    <citation type="submission" date="2018-08" db="UniProtKB">
        <authorList>
            <consortium name="EnsemblPlants"/>
        </authorList>
    </citation>
    <scope>IDENTIFICATION</scope>
    <source>
        <strain evidence="3">cv. Bd21</strain>
    </source>
</reference>
<dbReference type="EMBL" id="CM000884">
    <property type="protein sequence ID" value="KQJ85334.1"/>
    <property type="molecule type" value="Genomic_DNA"/>
</dbReference>
<dbReference type="EnsemblPlants" id="KQJ85334">
    <property type="protein sequence ID" value="KQJ85334"/>
    <property type="gene ID" value="BRADI_5g26380v3"/>
</dbReference>
<dbReference type="OrthoDB" id="625745at2759"/>
<keyword evidence="4" id="KW-1185">Reference proteome</keyword>
<feature type="domain" description="DUF6598" evidence="1">
    <location>
        <begin position="373"/>
        <end position="645"/>
    </location>
</feature>
<protein>
    <recommendedName>
        <fullName evidence="1">DUF6598 domain-containing protein</fullName>
    </recommendedName>
</protein>
<gene>
    <name evidence="3" type="primary">LOC100843613</name>
    <name evidence="2" type="ORF">BRADI_5g26380v3</name>
</gene>
<dbReference type="RefSeq" id="XP_010240621.2">
    <property type="nucleotide sequence ID" value="XM_010242319.3"/>
</dbReference>
<name>A0A0Q3EC19_BRADI</name>
<accession>A0A0Q3EC19</accession>
<evidence type="ECO:0000313" key="2">
    <source>
        <dbReference type="EMBL" id="KQJ85334.1"/>
    </source>
</evidence>
<evidence type="ECO:0000313" key="4">
    <source>
        <dbReference type="Proteomes" id="UP000008810"/>
    </source>
</evidence>
<dbReference type="KEGG" id="bdi:100843613"/>
<organism evidence="2">
    <name type="scientific">Brachypodium distachyon</name>
    <name type="common">Purple false brome</name>
    <name type="synonym">Trachynia distachya</name>
    <dbReference type="NCBI Taxonomy" id="15368"/>
    <lineage>
        <taxon>Eukaryota</taxon>
        <taxon>Viridiplantae</taxon>
        <taxon>Streptophyta</taxon>
        <taxon>Embryophyta</taxon>
        <taxon>Tracheophyta</taxon>
        <taxon>Spermatophyta</taxon>
        <taxon>Magnoliopsida</taxon>
        <taxon>Liliopsida</taxon>
        <taxon>Poales</taxon>
        <taxon>Poaceae</taxon>
        <taxon>BOP clade</taxon>
        <taxon>Pooideae</taxon>
        <taxon>Stipodae</taxon>
        <taxon>Brachypodieae</taxon>
        <taxon>Brachypodium</taxon>
    </lineage>
</organism>
<proteinExistence type="predicted"/>
<dbReference type="GeneID" id="100843613"/>
<dbReference type="AlphaFoldDB" id="A0A0Q3EC19"/>
<reference evidence="2" key="2">
    <citation type="submission" date="2017-06" db="EMBL/GenBank/DDBJ databases">
        <title>WGS assembly of Brachypodium distachyon.</title>
        <authorList>
            <consortium name="The International Brachypodium Initiative"/>
            <person name="Lucas S."/>
            <person name="Harmon-Smith M."/>
            <person name="Lail K."/>
            <person name="Tice H."/>
            <person name="Grimwood J."/>
            <person name="Bruce D."/>
            <person name="Barry K."/>
            <person name="Shu S."/>
            <person name="Lindquist E."/>
            <person name="Wang M."/>
            <person name="Pitluck S."/>
            <person name="Vogel J.P."/>
            <person name="Garvin D.F."/>
            <person name="Mockler T.C."/>
            <person name="Schmutz J."/>
            <person name="Rokhsar D."/>
            <person name="Bevan M.W."/>
        </authorList>
    </citation>
    <scope>NUCLEOTIDE SEQUENCE</scope>
    <source>
        <strain evidence="2">Bd21</strain>
    </source>
</reference>
<evidence type="ECO:0000259" key="1">
    <source>
        <dbReference type="Pfam" id="PF20241"/>
    </source>
</evidence>
<dbReference type="Proteomes" id="UP000008810">
    <property type="component" value="Chromosome 5"/>
</dbReference>
<dbReference type="ExpressionAtlas" id="A0A0Q3EC19">
    <property type="expression patterns" value="baseline"/>
</dbReference>
<dbReference type="PANTHER" id="PTHR33065">
    <property type="entry name" value="OS07G0486400 PROTEIN"/>
    <property type="match status" value="1"/>
</dbReference>
<dbReference type="Pfam" id="PF20241">
    <property type="entry name" value="DUF6598"/>
    <property type="match status" value="1"/>
</dbReference>
<reference evidence="2 3" key="1">
    <citation type="journal article" date="2010" name="Nature">
        <title>Genome sequencing and analysis of the model grass Brachypodium distachyon.</title>
        <authorList>
            <consortium name="International Brachypodium Initiative"/>
        </authorList>
    </citation>
    <scope>NUCLEOTIDE SEQUENCE [LARGE SCALE GENOMIC DNA]</scope>
    <source>
        <strain evidence="2 3">Bd21</strain>
    </source>
</reference>
<dbReference type="PANTHER" id="PTHR33065:SF158">
    <property type="entry name" value="DUF6598 DOMAIN-CONTAINING PROTEIN"/>
    <property type="match status" value="1"/>
</dbReference>
<dbReference type="Gramene" id="KQJ85334">
    <property type="protein sequence ID" value="KQJ85334"/>
    <property type="gene ID" value="BRADI_5g26380v3"/>
</dbReference>